<dbReference type="CDD" id="cd03498">
    <property type="entry name" value="SQR_TypeB_2_TM"/>
    <property type="match status" value="1"/>
</dbReference>
<gene>
    <name evidence="2" type="ORF">brsh051_03820</name>
</gene>
<accession>A0AAN0K738</accession>
<protein>
    <submittedName>
        <fullName evidence="2">Succinate dehydrogenase cytochrome b subunit</fullName>
    </submittedName>
</protein>
<dbReference type="SUPFAM" id="SSF81343">
    <property type="entry name" value="Fumarate reductase respiratory complex transmembrane subunits"/>
    <property type="match status" value="1"/>
</dbReference>
<feature type="transmembrane region" description="Helical" evidence="1">
    <location>
        <begin position="175"/>
        <end position="193"/>
    </location>
</feature>
<feature type="transmembrane region" description="Helical" evidence="1">
    <location>
        <begin position="27"/>
        <end position="45"/>
    </location>
</feature>
<sequence>MATKLVTRDSSRTANNRAVHSTVFRKVLMSVTGLFLVLFLLMHMFGNLKLLIPNVGLQEFDEYSHFLRTFLYPMLPERFFLMLFRGVLLLAAVVHIEAAVRLTFRDYDARMGMGRYLKQRYLAGSFAARTMIWSGVIIILGVIFHLLQFTTQTITVGYTGTVEPHMRVILGFQQWWLVLAYAIFVGAVCLHIYHGFYSAFCTLGARVGAFSEKVISVCSWIVCLLVFFGFMASPLAIFFGLVTA</sequence>
<evidence type="ECO:0000313" key="2">
    <source>
        <dbReference type="EMBL" id="BEH01101.1"/>
    </source>
</evidence>
<feature type="transmembrane region" description="Helical" evidence="1">
    <location>
        <begin position="79"/>
        <end position="100"/>
    </location>
</feature>
<reference evidence="2" key="1">
    <citation type="journal article" date="2024" name="Int. J. Syst. Evol. Microbiol.">
        <title>Brooklawnia propionicigenes sp. nov., a facultatively anaerobic, propionate-producing bacterium isolated from a methanogenic reactor treating waste from cattle farms.</title>
        <authorList>
            <person name="Akita Y."/>
            <person name="Ueki A."/>
            <person name="Tonouchi A."/>
            <person name="Sugawara Y."/>
            <person name="Honma S."/>
            <person name="Kaku N."/>
            <person name="Ueki K."/>
        </authorList>
    </citation>
    <scope>NUCLEOTIDE SEQUENCE</scope>
    <source>
        <strain evidence="2">SH051</strain>
    </source>
</reference>
<dbReference type="Proteomes" id="UP001431656">
    <property type="component" value="Chromosome"/>
</dbReference>
<dbReference type="RefSeq" id="WP_286267045.1">
    <property type="nucleotide sequence ID" value="NZ_AP028056.1"/>
</dbReference>
<keyword evidence="1" id="KW-1133">Transmembrane helix</keyword>
<keyword evidence="1" id="KW-0472">Membrane</keyword>
<evidence type="ECO:0000256" key="1">
    <source>
        <dbReference type="SAM" id="Phobius"/>
    </source>
</evidence>
<dbReference type="InterPro" id="IPR034804">
    <property type="entry name" value="SQR/QFR_C/D"/>
</dbReference>
<dbReference type="InterPro" id="IPR011138">
    <property type="entry name" value="Cytochrome_b-558"/>
</dbReference>
<dbReference type="NCBIfam" id="TIGR02046">
    <property type="entry name" value="sdhC_b558_fam"/>
    <property type="match status" value="1"/>
</dbReference>
<proteinExistence type="predicted"/>
<keyword evidence="1" id="KW-0812">Transmembrane</keyword>
<dbReference type="Gene3D" id="1.20.1300.10">
    <property type="entry name" value="Fumarate reductase/succinate dehydrogenase, transmembrane subunit"/>
    <property type="match status" value="1"/>
</dbReference>
<organism evidence="2 3">
    <name type="scientific">Brooklawnia propionicigenes</name>
    <dbReference type="NCBI Taxonomy" id="3041175"/>
    <lineage>
        <taxon>Bacteria</taxon>
        <taxon>Bacillati</taxon>
        <taxon>Actinomycetota</taxon>
        <taxon>Actinomycetes</taxon>
        <taxon>Propionibacteriales</taxon>
        <taxon>Propionibacteriaceae</taxon>
        <taxon>Brooklawnia</taxon>
    </lineage>
</organism>
<dbReference type="AlphaFoldDB" id="A0AAN0K738"/>
<keyword evidence="3" id="KW-1185">Reference proteome</keyword>
<name>A0AAN0K738_9ACTN</name>
<dbReference type="KEGG" id="broo:brsh051_03820"/>
<feature type="transmembrane region" description="Helical" evidence="1">
    <location>
        <begin position="121"/>
        <end position="147"/>
    </location>
</feature>
<dbReference type="GO" id="GO:0016020">
    <property type="term" value="C:membrane"/>
    <property type="evidence" value="ECO:0007669"/>
    <property type="project" value="InterPro"/>
</dbReference>
<feature type="transmembrane region" description="Helical" evidence="1">
    <location>
        <begin position="214"/>
        <end position="242"/>
    </location>
</feature>
<dbReference type="EMBL" id="AP028056">
    <property type="protein sequence ID" value="BEH01101.1"/>
    <property type="molecule type" value="Genomic_DNA"/>
</dbReference>
<evidence type="ECO:0000313" key="3">
    <source>
        <dbReference type="Proteomes" id="UP001431656"/>
    </source>
</evidence>